<proteinExistence type="predicted"/>
<dbReference type="EMBL" id="QOQW01000021">
    <property type="protein sequence ID" value="RCK78598.1"/>
    <property type="molecule type" value="Genomic_DNA"/>
</dbReference>
<feature type="transmembrane region" description="Helical" evidence="1">
    <location>
        <begin position="282"/>
        <end position="300"/>
    </location>
</feature>
<organism evidence="2 3">
    <name type="scientific">Candidatus Ozemobacter sibiricus</name>
    <dbReference type="NCBI Taxonomy" id="2268124"/>
    <lineage>
        <taxon>Bacteria</taxon>
        <taxon>Candidatus Ozemobacteria</taxon>
        <taxon>Candidatus Ozemobacterales</taxon>
        <taxon>Candidatus Ozemobacteraceae</taxon>
        <taxon>Candidatus Ozemobacter</taxon>
    </lineage>
</organism>
<feature type="transmembrane region" description="Helical" evidence="1">
    <location>
        <begin position="12"/>
        <end position="34"/>
    </location>
</feature>
<feature type="transmembrane region" description="Helical" evidence="1">
    <location>
        <begin position="54"/>
        <end position="79"/>
    </location>
</feature>
<feature type="transmembrane region" description="Helical" evidence="1">
    <location>
        <begin position="256"/>
        <end position="276"/>
    </location>
</feature>
<evidence type="ECO:0000256" key="1">
    <source>
        <dbReference type="SAM" id="Phobius"/>
    </source>
</evidence>
<dbReference type="AlphaFoldDB" id="A0A367ZKJ1"/>
<feature type="transmembrane region" description="Helical" evidence="1">
    <location>
        <begin position="516"/>
        <end position="533"/>
    </location>
</feature>
<name>A0A367ZKJ1_9BACT</name>
<evidence type="ECO:0000313" key="3">
    <source>
        <dbReference type="Proteomes" id="UP000252355"/>
    </source>
</evidence>
<reference evidence="2 3" key="1">
    <citation type="submission" date="2018-05" db="EMBL/GenBank/DDBJ databases">
        <title>A metagenomic window into the 2 km-deep terrestrial subsurface aquifer revealed taxonomically and functionally diverse microbial community comprising novel uncultured bacterial lineages.</title>
        <authorList>
            <person name="Kadnikov V.V."/>
            <person name="Mardanov A.V."/>
            <person name="Beletsky A.V."/>
            <person name="Banks D."/>
            <person name="Pimenov N.V."/>
            <person name="Frank Y.A."/>
            <person name="Karnachuk O.V."/>
            <person name="Ravin N.V."/>
        </authorList>
    </citation>
    <scope>NUCLEOTIDE SEQUENCE [LARGE SCALE GENOMIC DNA]</scope>
    <source>
        <strain evidence="2">BY5</strain>
    </source>
</reference>
<gene>
    <name evidence="2" type="ORF">OZSIB_1320</name>
</gene>
<feature type="transmembrane region" description="Helical" evidence="1">
    <location>
        <begin position="153"/>
        <end position="174"/>
    </location>
</feature>
<comment type="caution">
    <text evidence="2">The sequence shown here is derived from an EMBL/GenBank/DDBJ whole genome shotgun (WGS) entry which is preliminary data.</text>
</comment>
<keyword evidence="1" id="KW-1133">Transmembrane helix</keyword>
<feature type="transmembrane region" description="Helical" evidence="1">
    <location>
        <begin position="229"/>
        <end position="249"/>
    </location>
</feature>
<sequence>MDRPAPAAPVPSSVPSLAITILCWLWSLAVMVAYLRQHPLTFPELAWWPADWTRVMACLPGPAFLALATMAGLGLLLLLGARLSSAACLLGSLPLGLVLASLLALGVGLTVGVTRTGAATWIGLLVLPALAGIPSAPALVARMTRHPLWRHPLVGAALLLLAMIGGTTALGLLAPVTSYDDQVYHLTIPRRYVQAGTIVPLPELPPSHRPQGLHVVYAMLMAGGAGEQAIRTFSWAFGLITALSLLGALGRRWGAWPGVVAALAFYTHPQVAWLSTTAYVDLPIAWLLVTGLLLAIEAWFDAQRAAWVGLMATAAFLPAVKLSGVVLSFFLAMAGWVVWTRPRIFRSFSELRHSHQASGVPVPWPGVVAFLGAMLLVAGPWYFINWLRTGNPIYPHLGFLFSTAGCEPPTVSAFQAEFGGVFPYYYDPDILLHRFGMGRDVWALLWLPWNVTIHGHIHDQATSLMHFDGQISFLPLAFLPHLFRDFFRCAWPARGVYLLASFLFVLWGAGSHQIRFLLPTLAVVALTAGLWARRLAKERLPMGFSLLVAGLVATSFAAERSARVAPLVGGQQDHASFLSQALPFYPAYQFINQSPTLQGKVLPLFEERVYYLEKPFQWMELVPYPFLSACLAANHPKQVSNYLHRLGIDTLYISKFAFRSLPDFFDHPGYRETLRRFFAEEVEQVYEDAKGTVFRWRPPDQPLPGSP</sequence>
<keyword evidence="1" id="KW-0812">Transmembrane</keyword>
<protein>
    <submittedName>
        <fullName evidence="2">Uncharacterized protein</fullName>
    </submittedName>
</protein>
<feature type="transmembrane region" description="Helical" evidence="1">
    <location>
        <begin position="86"/>
        <end position="109"/>
    </location>
</feature>
<feature type="transmembrane region" description="Helical" evidence="1">
    <location>
        <begin position="362"/>
        <end position="384"/>
    </location>
</feature>
<feature type="transmembrane region" description="Helical" evidence="1">
    <location>
        <begin position="540"/>
        <end position="558"/>
    </location>
</feature>
<feature type="transmembrane region" description="Helical" evidence="1">
    <location>
        <begin position="491"/>
        <end position="510"/>
    </location>
</feature>
<dbReference type="Proteomes" id="UP000252355">
    <property type="component" value="Unassembled WGS sequence"/>
</dbReference>
<evidence type="ECO:0000313" key="2">
    <source>
        <dbReference type="EMBL" id="RCK78598.1"/>
    </source>
</evidence>
<accession>A0A367ZKJ1</accession>
<feature type="transmembrane region" description="Helical" evidence="1">
    <location>
        <begin position="121"/>
        <end position="141"/>
    </location>
</feature>
<feature type="transmembrane region" description="Helical" evidence="1">
    <location>
        <begin position="307"/>
        <end position="339"/>
    </location>
</feature>
<keyword evidence="1" id="KW-0472">Membrane</keyword>